<comment type="caution">
    <text evidence="1">The sequence shown here is derived from an EMBL/GenBank/DDBJ whole genome shotgun (WGS) entry which is preliminary data.</text>
</comment>
<protein>
    <submittedName>
        <fullName evidence="1">Histone-lysine N-methyltransferase SETMAR</fullName>
    </submittedName>
</protein>
<dbReference type="AlphaFoldDB" id="A0AAV4F5T7"/>
<dbReference type="Gene3D" id="3.30.420.10">
    <property type="entry name" value="Ribonuclease H-like superfamily/Ribonuclease H"/>
    <property type="match status" value="1"/>
</dbReference>
<dbReference type="InterPro" id="IPR036397">
    <property type="entry name" value="RNaseH_sf"/>
</dbReference>
<proteinExistence type="predicted"/>
<accession>A0AAV4F5T7</accession>
<name>A0AAV4F5T7_9GAST</name>
<keyword evidence="2" id="KW-1185">Reference proteome</keyword>
<sequence length="154" mass="17508">MATPIKDWSKLEVRDHDNATLHSTNLTQQWLQRYGWEILHHPTHSPNLAASDFHLSGPLKRHLGSMAFGQKVTSSMNGRIGLHIVTLISFELTRLLYPESLVPHVVDTHVCLTRYATGRPASHRWTSKSSDCRRWILADVPDGRTIAVGFKDYE</sequence>
<dbReference type="EMBL" id="BMAT01004125">
    <property type="protein sequence ID" value="GFR68582.1"/>
    <property type="molecule type" value="Genomic_DNA"/>
</dbReference>
<organism evidence="1 2">
    <name type="scientific">Elysia marginata</name>
    <dbReference type="NCBI Taxonomy" id="1093978"/>
    <lineage>
        <taxon>Eukaryota</taxon>
        <taxon>Metazoa</taxon>
        <taxon>Spiralia</taxon>
        <taxon>Lophotrochozoa</taxon>
        <taxon>Mollusca</taxon>
        <taxon>Gastropoda</taxon>
        <taxon>Heterobranchia</taxon>
        <taxon>Euthyneura</taxon>
        <taxon>Panpulmonata</taxon>
        <taxon>Sacoglossa</taxon>
        <taxon>Placobranchoidea</taxon>
        <taxon>Plakobranchidae</taxon>
        <taxon>Elysia</taxon>
    </lineage>
</organism>
<evidence type="ECO:0000313" key="2">
    <source>
        <dbReference type="Proteomes" id="UP000762676"/>
    </source>
</evidence>
<reference evidence="1 2" key="1">
    <citation type="journal article" date="2021" name="Elife">
        <title>Chloroplast acquisition without the gene transfer in kleptoplastic sea slugs, Plakobranchus ocellatus.</title>
        <authorList>
            <person name="Maeda T."/>
            <person name="Takahashi S."/>
            <person name="Yoshida T."/>
            <person name="Shimamura S."/>
            <person name="Takaki Y."/>
            <person name="Nagai Y."/>
            <person name="Toyoda A."/>
            <person name="Suzuki Y."/>
            <person name="Arimoto A."/>
            <person name="Ishii H."/>
            <person name="Satoh N."/>
            <person name="Nishiyama T."/>
            <person name="Hasebe M."/>
            <person name="Maruyama T."/>
            <person name="Minagawa J."/>
            <person name="Obokata J."/>
            <person name="Shigenobu S."/>
        </authorList>
    </citation>
    <scope>NUCLEOTIDE SEQUENCE [LARGE SCALE GENOMIC DNA]</scope>
</reference>
<dbReference type="Proteomes" id="UP000762676">
    <property type="component" value="Unassembled WGS sequence"/>
</dbReference>
<evidence type="ECO:0000313" key="1">
    <source>
        <dbReference type="EMBL" id="GFR68582.1"/>
    </source>
</evidence>
<dbReference type="GO" id="GO:0003676">
    <property type="term" value="F:nucleic acid binding"/>
    <property type="evidence" value="ECO:0007669"/>
    <property type="project" value="InterPro"/>
</dbReference>
<gene>
    <name evidence="1" type="ORF">ElyMa_002025300</name>
</gene>